<feature type="domain" description="Methyltransferase FkbM" evidence="1">
    <location>
        <begin position="210"/>
        <end position="386"/>
    </location>
</feature>
<dbReference type="PANTHER" id="PTHR34203:SF15">
    <property type="entry name" value="SLL1173 PROTEIN"/>
    <property type="match status" value="1"/>
</dbReference>
<dbReference type="InterPro" id="IPR029063">
    <property type="entry name" value="SAM-dependent_MTases_sf"/>
</dbReference>
<dbReference type="Proteomes" id="UP000324585">
    <property type="component" value="Unassembled WGS sequence"/>
</dbReference>
<dbReference type="Gene3D" id="3.40.50.150">
    <property type="entry name" value="Vaccinia Virus protein VP39"/>
    <property type="match status" value="1"/>
</dbReference>
<gene>
    <name evidence="2" type="ORF">FVE85_1797</name>
</gene>
<protein>
    <recommendedName>
        <fullName evidence="1">Methyltransferase FkbM domain-containing protein</fullName>
    </recommendedName>
</protein>
<evidence type="ECO:0000313" key="3">
    <source>
        <dbReference type="Proteomes" id="UP000324585"/>
    </source>
</evidence>
<dbReference type="PANTHER" id="PTHR34203">
    <property type="entry name" value="METHYLTRANSFERASE, FKBM FAMILY PROTEIN"/>
    <property type="match status" value="1"/>
</dbReference>
<proteinExistence type="predicted"/>
<dbReference type="SUPFAM" id="SSF53335">
    <property type="entry name" value="S-adenosyl-L-methionine-dependent methyltransferases"/>
    <property type="match status" value="1"/>
</dbReference>
<reference evidence="3" key="1">
    <citation type="journal article" date="2019" name="Nat. Commun.">
        <title>Expansion of phycobilisome linker gene families in mesophilic red algae.</title>
        <authorList>
            <person name="Lee J."/>
            <person name="Kim D."/>
            <person name="Bhattacharya D."/>
            <person name="Yoon H.S."/>
        </authorList>
    </citation>
    <scope>NUCLEOTIDE SEQUENCE [LARGE SCALE GENOMIC DNA]</scope>
    <source>
        <strain evidence="3">CCMP 1328</strain>
    </source>
</reference>
<dbReference type="InterPro" id="IPR006342">
    <property type="entry name" value="FkbM_mtfrase"/>
</dbReference>
<organism evidence="2 3">
    <name type="scientific">Porphyridium purpureum</name>
    <name type="common">Red alga</name>
    <name type="synonym">Porphyridium cruentum</name>
    <dbReference type="NCBI Taxonomy" id="35688"/>
    <lineage>
        <taxon>Eukaryota</taxon>
        <taxon>Rhodophyta</taxon>
        <taxon>Bangiophyceae</taxon>
        <taxon>Porphyridiales</taxon>
        <taxon>Porphyridiaceae</taxon>
        <taxon>Porphyridium</taxon>
    </lineage>
</organism>
<dbReference type="EMBL" id="VRMN01000003">
    <property type="protein sequence ID" value="KAA8495642.1"/>
    <property type="molecule type" value="Genomic_DNA"/>
</dbReference>
<dbReference type="InterPro" id="IPR052514">
    <property type="entry name" value="SAM-dependent_MTase"/>
</dbReference>
<comment type="caution">
    <text evidence="2">The sequence shown here is derived from an EMBL/GenBank/DDBJ whole genome shotgun (WGS) entry which is preliminary data.</text>
</comment>
<sequence length="430" mass="46658">MRFSAGVALFSVVVLILVAFVLHNVTHKDNHKQLLDVALEQMEIDGHGRESQRSGANLSRGSVAVSVLKGSRRLCMADKLMDFPAPSPKVRSEIEALLARADNSTGTDTGSRQASGVHTSSLSPAIDVDAALMAMQFSNAIMSASETSACLGGSDELRAWCGSVIWSIHDLFSDTFACSLRNLESSVFVDVGVGAARDSLSFFPFVAQVVGFEPGPRDLMDEAIANFGHRFLAHGEDARGMEFSWDRYTLLPFAVSDVELQIGTLSHAVNESSARTLSANAALRRWYEEELSFVTAWREEHVRVVTLDGALGSDLARDARIILNIDAEGHELHVLRGAAGLLASRRVKHIALEFWPHGLALNNAKDAASQEAAQETLELIRSYGFVCHVPDALRSFTGSLAAALSNRLIHPRKSTRVWCALPGELRLALV</sequence>
<dbReference type="AlphaFoldDB" id="A0A5J4YXR3"/>
<evidence type="ECO:0000259" key="1">
    <source>
        <dbReference type="Pfam" id="PF05050"/>
    </source>
</evidence>
<dbReference type="Pfam" id="PF05050">
    <property type="entry name" value="Methyltransf_21"/>
    <property type="match status" value="1"/>
</dbReference>
<keyword evidence="3" id="KW-1185">Reference proteome</keyword>
<name>A0A5J4YXR3_PORPP</name>
<accession>A0A5J4YXR3</accession>
<dbReference type="OrthoDB" id="411251at2759"/>
<evidence type="ECO:0000313" key="2">
    <source>
        <dbReference type="EMBL" id="KAA8495642.1"/>
    </source>
</evidence>